<protein>
    <submittedName>
        <fullName evidence="3">Proline-rich protein 11-like</fullName>
    </submittedName>
</protein>
<evidence type="ECO:0000313" key="3">
    <source>
        <dbReference type="RefSeq" id="XP_005097232.1"/>
    </source>
</evidence>
<proteinExistence type="predicted"/>
<reference evidence="3" key="1">
    <citation type="submission" date="2025-08" db="UniProtKB">
        <authorList>
            <consortium name="RefSeq"/>
        </authorList>
    </citation>
    <scope>IDENTIFICATION</scope>
</reference>
<dbReference type="GeneID" id="101845463"/>
<sequence>MPVIRRLKTDVQTKDQVMKKMRAVGGTLLPEITVEALRSVKLKRTGGPDLRSRINEDGNLSAKPLAPSNQPVVTLAALQRVSLRKTSHVVKSHGDCVEDDLSRKENENSGDSTMVDIRKVLKRTTLQRSPGGTPMTSKRTRC</sequence>
<accession>A0ABM0JML3</accession>
<dbReference type="Proteomes" id="UP000694888">
    <property type="component" value="Unplaced"/>
</dbReference>
<evidence type="ECO:0000313" key="2">
    <source>
        <dbReference type="Proteomes" id="UP000694888"/>
    </source>
</evidence>
<name>A0ABM0JML3_APLCA</name>
<feature type="region of interest" description="Disordered" evidence="1">
    <location>
        <begin position="46"/>
        <end position="66"/>
    </location>
</feature>
<dbReference type="RefSeq" id="XP_005097232.1">
    <property type="nucleotide sequence ID" value="XM_005097175.3"/>
</dbReference>
<gene>
    <name evidence="3" type="primary">LOC101845463</name>
</gene>
<organism evidence="2 3">
    <name type="scientific">Aplysia californica</name>
    <name type="common">California sea hare</name>
    <dbReference type="NCBI Taxonomy" id="6500"/>
    <lineage>
        <taxon>Eukaryota</taxon>
        <taxon>Metazoa</taxon>
        <taxon>Spiralia</taxon>
        <taxon>Lophotrochozoa</taxon>
        <taxon>Mollusca</taxon>
        <taxon>Gastropoda</taxon>
        <taxon>Heterobranchia</taxon>
        <taxon>Euthyneura</taxon>
        <taxon>Tectipleura</taxon>
        <taxon>Aplysiida</taxon>
        <taxon>Aplysioidea</taxon>
        <taxon>Aplysiidae</taxon>
        <taxon>Aplysia</taxon>
    </lineage>
</organism>
<keyword evidence="2" id="KW-1185">Reference proteome</keyword>
<evidence type="ECO:0000256" key="1">
    <source>
        <dbReference type="SAM" id="MobiDB-lite"/>
    </source>
</evidence>